<dbReference type="Proteomes" id="UP001469553">
    <property type="component" value="Unassembled WGS sequence"/>
</dbReference>
<accession>A0ABV0YQ86</accession>
<evidence type="ECO:0000313" key="2">
    <source>
        <dbReference type="EMBL" id="MEQ2295727.1"/>
    </source>
</evidence>
<evidence type="ECO:0000313" key="3">
    <source>
        <dbReference type="Proteomes" id="UP001469553"/>
    </source>
</evidence>
<gene>
    <name evidence="2" type="ORF">AMECASPLE_017474</name>
</gene>
<organism evidence="2 3">
    <name type="scientific">Ameca splendens</name>
    <dbReference type="NCBI Taxonomy" id="208324"/>
    <lineage>
        <taxon>Eukaryota</taxon>
        <taxon>Metazoa</taxon>
        <taxon>Chordata</taxon>
        <taxon>Craniata</taxon>
        <taxon>Vertebrata</taxon>
        <taxon>Euteleostomi</taxon>
        <taxon>Actinopterygii</taxon>
        <taxon>Neopterygii</taxon>
        <taxon>Teleostei</taxon>
        <taxon>Neoteleostei</taxon>
        <taxon>Acanthomorphata</taxon>
        <taxon>Ovalentaria</taxon>
        <taxon>Atherinomorphae</taxon>
        <taxon>Cyprinodontiformes</taxon>
        <taxon>Goodeidae</taxon>
        <taxon>Ameca</taxon>
    </lineage>
</organism>
<evidence type="ECO:0000256" key="1">
    <source>
        <dbReference type="SAM" id="MobiDB-lite"/>
    </source>
</evidence>
<feature type="region of interest" description="Disordered" evidence="1">
    <location>
        <begin position="19"/>
        <end position="69"/>
    </location>
</feature>
<sequence>MLWGYYSCTGADNLRADGKMHGSKGGSSSSNAATLNPQSETTENANLRSDRRQRHHLSSPRVHEHAPLNETCELSTSTKSSAPIRLLTFSSVKAPVSSEETFRFLSSLETGMDAKRVVTVSARVDAAVSSTVSRWEMVRRKRFTGRDLILQQPALRTKASMHSSDT</sequence>
<feature type="compositionally biased region" description="Polar residues" evidence="1">
    <location>
        <begin position="31"/>
        <end position="47"/>
    </location>
</feature>
<keyword evidence="3" id="KW-1185">Reference proteome</keyword>
<protein>
    <submittedName>
        <fullName evidence="2">Uncharacterized protein</fullName>
    </submittedName>
</protein>
<dbReference type="EMBL" id="JAHRIP010038932">
    <property type="protein sequence ID" value="MEQ2295727.1"/>
    <property type="molecule type" value="Genomic_DNA"/>
</dbReference>
<reference evidence="2 3" key="1">
    <citation type="submission" date="2021-06" db="EMBL/GenBank/DDBJ databases">
        <authorList>
            <person name="Palmer J.M."/>
        </authorList>
    </citation>
    <scope>NUCLEOTIDE SEQUENCE [LARGE SCALE GENOMIC DNA]</scope>
    <source>
        <strain evidence="2 3">AS_MEX2019</strain>
        <tissue evidence="2">Muscle</tissue>
    </source>
</reference>
<name>A0ABV0YQ86_9TELE</name>
<proteinExistence type="predicted"/>
<comment type="caution">
    <text evidence="2">The sequence shown here is derived from an EMBL/GenBank/DDBJ whole genome shotgun (WGS) entry which is preliminary data.</text>
</comment>